<evidence type="ECO:0000313" key="7">
    <source>
        <dbReference type="EMBL" id="KAI0307394.1"/>
    </source>
</evidence>
<dbReference type="PANTHER" id="PTHR12300">
    <property type="entry name" value="HVA22-LIKE PROTEINS"/>
    <property type="match status" value="1"/>
</dbReference>
<proteinExistence type="inferred from homology"/>
<evidence type="ECO:0000256" key="6">
    <source>
        <dbReference type="RuleBase" id="RU362006"/>
    </source>
</evidence>
<comment type="similarity">
    <text evidence="2 6">Belongs to the DP1 family.</text>
</comment>
<accession>A0AAD4QT88</accession>
<evidence type="ECO:0000313" key="8">
    <source>
        <dbReference type="Proteomes" id="UP001203297"/>
    </source>
</evidence>
<dbReference type="AlphaFoldDB" id="A0AAD4QT88"/>
<feature type="transmembrane region" description="Helical" evidence="6">
    <location>
        <begin position="101"/>
        <end position="126"/>
    </location>
</feature>
<gene>
    <name evidence="7" type="ORF">B0F90DRAFT_1227</name>
</gene>
<keyword evidence="8" id="KW-1185">Reference proteome</keyword>
<dbReference type="InterPro" id="IPR004345">
    <property type="entry name" value="TB2_DP1_HVA22"/>
</dbReference>
<sequence>MSSAQQKVQQHPAFQQAQAKANYYLAQLDKELSKYPVLVSVEQRTQVPKAYAFIGTVTLLTLLHFFNALAAPVSNLIGWGLPTYLSFKTLESHGHDDDVQWLTYWVIFGFFNFAEGFALRALLYYFPWYFSFKTLFILWLQLPAFRGAQTTYYSALKPLLANLSHRANSGRTSSNDTVTAEGLRDRVATATSEDKHL</sequence>
<evidence type="ECO:0000256" key="2">
    <source>
        <dbReference type="ARBA" id="ARBA00008573"/>
    </source>
</evidence>
<comment type="caution">
    <text evidence="7">The sequence shown here is derived from an EMBL/GenBank/DDBJ whole genome shotgun (WGS) entry which is preliminary data.</text>
</comment>
<evidence type="ECO:0000256" key="1">
    <source>
        <dbReference type="ARBA" id="ARBA00004141"/>
    </source>
</evidence>
<reference evidence="7" key="1">
    <citation type="journal article" date="2022" name="New Phytol.">
        <title>Evolutionary transition to the ectomycorrhizal habit in the genomes of a hyperdiverse lineage of mushroom-forming fungi.</title>
        <authorList>
            <person name="Looney B."/>
            <person name="Miyauchi S."/>
            <person name="Morin E."/>
            <person name="Drula E."/>
            <person name="Courty P.E."/>
            <person name="Kohler A."/>
            <person name="Kuo A."/>
            <person name="LaButti K."/>
            <person name="Pangilinan J."/>
            <person name="Lipzen A."/>
            <person name="Riley R."/>
            <person name="Andreopoulos W."/>
            <person name="He G."/>
            <person name="Johnson J."/>
            <person name="Nolan M."/>
            <person name="Tritt A."/>
            <person name="Barry K.W."/>
            <person name="Grigoriev I.V."/>
            <person name="Nagy L.G."/>
            <person name="Hibbett D."/>
            <person name="Henrissat B."/>
            <person name="Matheny P.B."/>
            <person name="Labbe J."/>
            <person name="Martin F.M."/>
        </authorList>
    </citation>
    <scope>NUCLEOTIDE SEQUENCE</scope>
    <source>
        <strain evidence="7">BPL690</strain>
    </source>
</reference>
<protein>
    <recommendedName>
        <fullName evidence="6">Protein YOP1</fullName>
    </recommendedName>
</protein>
<evidence type="ECO:0000256" key="3">
    <source>
        <dbReference type="ARBA" id="ARBA00022692"/>
    </source>
</evidence>
<keyword evidence="4 6" id="KW-1133">Transmembrane helix</keyword>
<dbReference type="EMBL" id="WTXG01000001">
    <property type="protein sequence ID" value="KAI0307394.1"/>
    <property type="molecule type" value="Genomic_DNA"/>
</dbReference>
<feature type="transmembrane region" description="Helical" evidence="6">
    <location>
        <begin position="50"/>
        <end position="81"/>
    </location>
</feature>
<dbReference type="GO" id="GO:0016020">
    <property type="term" value="C:membrane"/>
    <property type="evidence" value="ECO:0007669"/>
    <property type="project" value="UniProtKB-SubCell"/>
</dbReference>
<evidence type="ECO:0000256" key="4">
    <source>
        <dbReference type="ARBA" id="ARBA00022989"/>
    </source>
</evidence>
<keyword evidence="5 6" id="KW-0472">Membrane</keyword>
<evidence type="ECO:0000256" key="5">
    <source>
        <dbReference type="ARBA" id="ARBA00023136"/>
    </source>
</evidence>
<dbReference type="Proteomes" id="UP001203297">
    <property type="component" value="Unassembled WGS sequence"/>
</dbReference>
<comment type="subcellular location">
    <subcellularLocation>
        <location evidence="1 6">Membrane</location>
        <topology evidence="1 6">Multi-pass membrane protein</topology>
    </subcellularLocation>
</comment>
<dbReference type="PANTHER" id="PTHR12300:SF161">
    <property type="entry name" value="RECEPTOR EXPRESSION-ENHANCING PROTEIN"/>
    <property type="match status" value="1"/>
</dbReference>
<comment type="caution">
    <text evidence="6">Lacks conserved residue(s) required for the propagation of feature annotation.</text>
</comment>
<organism evidence="7 8">
    <name type="scientific">Multifurca ochricompacta</name>
    <dbReference type="NCBI Taxonomy" id="376703"/>
    <lineage>
        <taxon>Eukaryota</taxon>
        <taxon>Fungi</taxon>
        <taxon>Dikarya</taxon>
        <taxon>Basidiomycota</taxon>
        <taxon>Agaricomycotina</taxon>
        <taxon>Agaricomycetes</taxon>
        <taxon>Russulales</taxon>
        <taxon>Russulaceae</taxon>
        <taxon>Multifurca</taxon>
    </lineage>
</organism>
<name>A0AAD4QT88_9AGAM</name>
<dbReference type="Pfam" id="PF03134">
    <property type="entry name" value="TB2_DP1_HVA22"/>
    <property type="match status" value="1"/>
</dbReference>
<keyword evidence="3 6" id="KW-0812">Transmembrane</keyword>